<dbReference type="AlphaFoldDB" id="A0A5D2VEC2"/>
<feature type="signal peptide" evidence="2">
    <location>
        <begin position="1"/>
        <end position="22"/>
    </location>
</feature>
<dbReference type="InterPro" id="IPR001623">
    <property type="entry name" value="DnaJ_domain"/>
</dbReference>
<dbReference type="CDD" id="cd06257">
    <property type="entry name" value="DnaJ"/>
    <property type="match status" value="1"/>
</dbReference>
<name>A0A5D2VEC2_GOSMU</name>
<dbReference type="PROSITE" id="PS50076">
    <property type="entry name" value="DNAJ_2"/>
    <property type="match status" value="1"/>
</dbReference>
<feature type="compositionally biased region" description="Basic and acidic residues" evidence="1">
    <location>
        <begin position="57"/>
        <end position="88"/>
    </location>
</feature>
<feature type="region of interest" description="Disordered" evidence="1">
    <location>
        <begin position="57"/>
        <end position="106"/>
    </location>
</feature>
<dbReference type="Gene3D" id="3.40.30.10">
    <property type="entry name" value="Glutaredoxin"/>
    <property type="match status" value="1"/>
</dbReference>
<feature type="compositionally biased region" description="Gly residues" evidence="1">
    <location>
        <begin position="89"/>
        <end position="106"/>
    </location>
</feature>
<dbReference type="PANTHER" id="PTHR45184:SF1">
    <property type="entry name" value="DNAJ PROTEIN ERDJ3A"/>
    <property type="match status" value="1"/>
</dbReference>
<dbReference type="SUPFAM" id="SSF46565">
    <property type="entry name" value="Chaperone J-domain"/>
    <property type="match status" value="1"/>
</dbReference>
<keyword evidence="5" id="KW-1185">Reference proteome</keyword>
<organism evidence="4 5">
    <name type="scientific">Gossypium mustelinum</name>
    <name type="common">Cotton</name>
    <name type="synonym">Gossypium caicoense</name>
    <dbReference type="NCBI Taxonomy" id="34275"/>
    <lineage>
        <taxon>Eukaryota</taxon>
        <taxon>Viridiplantae</taxon>
        <taxon>Streptophyta</taxon>
        <taxon>Embryophyta</taxon>
        <taxon>Tracheophyta</taxon>
        <taxon>Spermatophyta</taxon>
        <taxon>Magnoliopsida</taxon>
        <taxon>eudicotyledons</taxon>
        <taxon>Gunneridae</taxon>
        <taxon>Pentapetalae</taxon>
        <taxon>rosids</taxon>
        <taxon>malvids</taxon>
        <taxon>Malvales</taxon>
        <taxon>Malvaceae</taxon>
        <taxon>Malvoideae</taxon>
        <taxon>Gossypium</taxon>
    </lineage>
</organism>
<evidence type="ECO:0000313" key="4">
    <source>
        <dbReference type="EMBL" id="TYI87726.1"/>
    </source>
</evidence>
<dbReference type="Gene3D" id="1.10.287.110">
    <property type="entry name" value="DnaJ domain"/>
    <property type="match status" value="1"/>
</dbReference>
<dbReference type="Proteomes" id="UP000323597">
    <property type="component" value="Chromosome D04"/>
</dbReference>
<dbReference type="InterPro" id="IPR036249">
    <property type="entry name" value="Thioredoxin-like_sf"/>
</dbReference>
<dbReference type="InterPro" id="IPR036869">
    <property type="entry name" value="J_dom_sf"/>
</dbReference>
<sequence>MKTRPPLLFAFLLTLLVLHAEGKSIDPYKVLGVEKSASQREVQKAFHKLSLKYHPDKNKSKGAQEKFAEINNDEEKRKNYDMYGDEKGGPGQSGFTSGPGGWQHMGGDGSSQTFSFSFGGPSGSRFFGGSSFFGFDYNDIFSSFFGGGMNHQGPFGGFSGSSRSQSQSRNSRKSIRAISSDVFKKEISDKGMTWLLLSYTPALQQGKQHYESIIDEVAGLLQGAIKVGRINCETEYSLCKDLGMHPGRALRLFVYSYKRNEKGTLEEYKGDLVAKNVKTFCQDHLPRFSRRVHDVSEPAAKQLGVDALPAIIGWLPNGERHILKSGISVKDLKSAIKDLSLLLDSFEKKNKKVASSQASKNQKDSAQRKLPLLTASNSDALCGDKTPVCIIGAFRSFRDREKLESLLSKVSQKSLTRRPNVASGSRDSVSYIFLDATKQPLFLCAFDKSGYKSSDNILGAFKPRKGKFAAFSGDMTVEEVEKFISSVLNGDIQFTKTRQKPVLK</sequence>
<gene>
    <name evidence="4" type="ORF">E1A91_D04G155900v1</name>
</gene>
<evidence type="ECO:0000256" key="1">
    <source>
        <dbReference type="SAM" id="MobiDB-lite"/>
    </source>
</evidence>
<dbReference type="SMART" id="SM00271">
    <property type="entry name" value="DnaJ"/>
    <property type="match status" value="1"/>
</dbReference>
<evidence type="ECO:0000256" key="2">
    <source>
        <dbReference type="SAM" id="SignalP"/>
    </source>
</evidence>
<feature type="chain" id="PRO_5022827909" description="J domain-containing protein" evidence="2">
    <location>
        <begin position="23"/>
        <end position="504"/>
    </location>
</feature>
<dbReference type="Pfam" id="PF00226">
    <property type="entry name" value="DnaJ"/>
    <property type="match status" value="1"/>
</dbReference>
<feature type="domain" description="J" evidence="3">
    <location>
        <begin position="26"/>
        <end position="84"/>
    </location>
</feature>
<evidence type="ECO:0000313" key="5">
    <source>
        <dbReference type="Proteomes" id="UP000323597"/>
    </source>
</evidence>
<keyword evidence="2" id="KW-0732">Signal</keyword>
<proteinExistence type="predicted"/>
<reference evidence="4 5" key="1">
    <citation type="submission" date="2019-07" db="EMBL/GenBank/DDBJ databases">
        <title>WGS assembly of Gossypium mustelinum.</title>
        <authorList>
            <person name="Chen Z.J."/>
            <person name="Sreedasyam A."/>
            <person name="Ando A."/>
            <person name="Song Q."/>
            <person name="De L."/>
            <person name="Hulse-Kemp A."/>
            <person name="Ding M."/>
            <person name="Ye W."/>
            <person name="Kirkbride R."/>
            <person name="Jenkins J."/>
            <person name="Plott C."/>
            <person name="Lovell J."/>
            <person name="Lin Y.-M."/>
            <person name="Vaughn R."/>
            <person name="Liu B."/>
            <person name="Li W."/>
            <person name="Simpson S."/>
            <person name="Scheffler B."/>
            <person name="Saski C."/>
            <person name="Grover C."/>
            <person name="Hu G."/>
            <person name="Conover J."/>
            <person name="Carlson J."/>
            <person name="Shu S."/>
            <person name="Boston L."/>
            <person name="Williams M."/>
            <person name="Peterson D."/>
            <person name="Mcgee K."/>
            <person name="Jones D."/>
            <person name="Wendel J."/>
            <person name="Stelly D."/>
            <person name="Grimwood J."/>
            <person name="Schmutz J."/>
        </authorList>
    </citation>
    <scope>NUCLEOTIDE SEQUENCE [LARGE SCALE GENOMIC DNA]</scope>
    <source>
        <strain evidence="4">1408120.09</strain>
    </source>
</reference>
<dbReference type="InterPro" id="IPR052842">
    <property type="entry name" value="ER_Co-chaperone"/>
</dbReference>
<dbReference type="PANTHER" id="PTHR45184">
    <property type="entry name" value="DNAJ PROTEIN ERDJ3A"/>
    <property type="match status" value="1"/>
</dbReference>
<dbReference type="SUPFAM" id="SSF52833">
    <property type="entry name" value="Thioredoxin-like"/>
    <property type="match status" value="1"/>
</dbReference>
<dbReference type="EMBL" id="CM017652">
    <property type="protein sequence ID" value="TYI87726.1"/>
    <property type="molecule type" value="Genomic_DNA"/>
</dbReference>
<accession>A0A5D2VEC2</accession>
<protein>
    <recommendedName>
        <fullName evidence="3">J domain-containing protein</fullName>
    </recommendedName>
</protein>
<evidence type="ECO:0000259" key="3">
    <source>
        <dbReference type="PROSITE" id="PS50076"/>
    </source>
</evidence>
<dbReference type="PRINTS" id="PR00625">
    <property type="entry name" value="JDOMAIN"/>
</dbReference>